<evidence type="ECO:0000313" key="2">
    <source>
        <dbReference type="EMBL" id="RXE57200.1"/>
    </source>
</evidence>
<dbReference type="EMBL" id="LHQS01000001">
    <property type="protein sequence ID" value="RXE57200.1"/>
    <property type="molecule type" value="Genomic_DNA"/>
</dbReference>
<evidence type="ECO:0000256" key="1">
    <source>
        <dbReference type="SAM" id="Phobius"/>
    </source>
</evidence>
<dbReference type="PANTHER" id="PTHR35337">
    <property type="entry name" value="SLR1478 PROTEIN"/>
    <property type="match status" value="1"/>
</dbReference>
<dbReference type="InterPro" id="IPR002798">
    <property type="entry name" value="SpoIIM-like"/>
</dbReference>
<evidence type="ECO:0008006" key="4">
    <source>
        <dbReference type="Google" id="ProtNLM"/>
    </source>
</evidence>
<protein>
    <recommendedName>
        <fullName evidence="4">Stage II sporulation protein M</fullName>
    </recommendedName>
</protein>
<dbReference type="RefSeq" id="WP_128692980.1">
    <property type="nucleotide sequence ID" value="NZ_LHQS01000001.1"/>
</dbReference>
<feature type="transmembrane region" description="Helical" evidence="1">
    <location>
        <begin position="107"/>
        <end position="140"/>
    </location>
</feature>
<gene>
    <name evidence="2" type="ORF">ABH15_03545</name>
</gene>
<accession>A0A498H5N0</accession>
<organism evidence="2 3">
    <name type="scientific">Methanoculleus taiwanensis</name>
    <dbReference type="NCBI Taxonomy" id="1550565"/>
    <lineage>
        <taxon>Archaea</taxon>
        <taxon>Methanobacteriati</taxon>
        <taxon>Methanobacteriota</taxon>
        <taxon>Stenosarchaea group</taxon>
        <taxon>Methanomicrobia</taxon>
        <taxon>Methanomicrobiales</taxon>
        <taxon>Methanomicrobiaceae</taxon>
        <taxon>Methanoculleus</taxon>
    </lineage>
</organism>
<feature type="transmembrane region" description="Helical" evidence="1">
    <location>
        <begin position="160"/>
        <end position="187"/>
    </location>
</feature>
<name>A0A498H5N0_9EURY</name>
<comment type="caution">
    <text evidence="2">The sequence shown here is derived from an EMBL/GenBank/DDBJ whole genome shotgun (WGS) entry which is preliminary data.</text>
</comment>
<dbReference type="PANTHER" id="PTHR35337:SF1">
    <property type="entry name" value="SLR1478 PROTEIN"/>
    <property type="match status" value="1"/>
</dbReference>
<proteinExistence type="predicted"/>
<dbReference type="Proteomes" id="UP000290932">
    <property type="component" value="Unassembled WGS sequence"/>
</dbReference>
<keyword evidence="3" id="KW-1185">Reference proteome</keyword>
<keyword evidence="1" id="KW-0472">Membrane</keyword>
<sequence length="188" mass="19582">MFEQSFQRAIIISSLVFAISLGLGILAVSAEPAIGEEMLALFQEQVAGHLLSDAPVVLFLKIFLNNLGACTLLFLGGASLGTVTLLILGLNGLLIGAIMEIVRQQQGILFIAAALIPHGIFEIPSFLVAGALGLLLGQALASEWQGEGDAAKTAAYLGKYFLKIVVPLLAIAAIIEAFITPAVLSVIA</sequence>
<keyword evidence="1" id="KW-0812">Transmembrane</keyword>
<feature type="transmembrane region" description="Helical" evidence="1">
    <location>
        <begin position="72"/>
        <end position="95"/>
    </location>
</feature>
<dbReference type="OrthoDB" id="86288at2157"/>
<dbReference type="Pfam" id="PF01944">
    <property type="entry name" value="SpoIIM"/>
    <property type="match status" value="1"/>
</dbReference>
<reference evidence="2 3" key="1">
    <citation type="journal article" date="2015" name="Int. J. Syst. Evol. Microbiol.">
        <title>Methanoculleus taiwanensis sp. nov., a methanogen isolated from deep marine sediment at the deformation front area near Taiwan.</title>
        <authorList>
            <person name="Weng C.Y."/>
            <person name="Chen S.C."/>
            <person name="Lai M.C."/>
            <person name="Wu S.Y."/>
            <person name="Lin S."/>
            <person name="Yang T.F."/>
            <person name="Chen P.C."/>
        </authorList>
    </citation>
    <scope>NUCLEOTIDE SEQUENCE [LARGE SCALE GENOMIC DNA]</scope>
    <source>
        <strain evidence="2 3">CYW4</strain>
    </source>
</reference>
<dbReference type="AlphaFoldDB" id="A0A498H5N0"/>
<evidence type="ECO:0000313" key="3">
    <source>
        <dbReference type="Proteomes" id="UP000290932"/>
    </source>
</evidence>
<keyword evidence="1" id="KW-1133">Transmembrane helix</keyword>